<comment type="caution">
    <text evidence="4">The sequence shown here is derived from an EMBL/GenBank/DDBJ whole genome shotgun (WGS) entry which is preliminary data.</text>
</comment>
<dbReference type="Gene3D" id="3.30.70.270">
    <property type="match status" value="1"/>
</dbReference>
<protein>
    <recommendedName>
        <fullName evidence="1">diguanylate cyclase</fullName>
        <ecNumber evidence="1">2.7.7.65</ecNumber>
    </recommendedName>
</protein>
<gene>
    <name evidence="4" type="ORF">TPL01_04640</name>
</gene>
<reference evidence="4 5" key="1">
    <citation type="submission" date="2019-07" db="EMBL/GenBank/DDBJ databases">
        <title>Whole genome shotgun sequence of Thiobacillus plumbophilus NBRC 107929.</title>
        <authorList>
            <person name="Hosoyama A."/>
            <person name="Uohara A."/>
            <person name="Ohji S."/>
            <person name="Ichikawa N."/>
        </authorList>
    </citation>
    <scope>NUCLEOTIDE SEQUENCE [LARGE SCALE GENOMIC DNA]</scope>
    <source>
        <strain evidence="4 5">NBRC 107929</strain>
    </source>
</reference>
<dbReference type="OrthoDB" id="9813903at2"/>
<dbReference type="InterPro" id="IPR000160">
    <property type="entry name" value="GGDEF_dom"/>
</dbReference>
<dbReference type="SMART" id="SM00267">
    <property type="entry name" value="GGDEF"/>
    <property type="match status" value="1"/>
</dbReference>
<dbReference type="InterPro" id="IPR050469">
    <property type="entry name" value="Diguanylate_Cyclase"/>
</dbReference>
<keyword evidence="5" id="KW-1185">Reference proteome</keyword>
<evidence type="ECO:0000256" key="1">
    <source>
        <dbReference type="ARBA" id="ARBA00012528"/>
    </source>
</evidence>
<evidence type="ECO:0000313" key="5">
    <source>
        <dbReference type="Proteomes" id="UP000321337"/>
    </source>
</evidence>
<evidence type="ECO:0000256" key="2">
    <source>
        <dbReference type="ARBA" id="ARBA00034247"/>
    </source>
</evidence>
<dbReference type="GO" id="GO:0005886">
    <property type="term" value="C:plasma membrane"/>
    <property type="evidence" value="ECO:0007669"/>
    <property type="project" value="TreeGrafter"/>
</dbReference>
<dbReference type="InterPro" id="IPR043128">
    <property type="entry name" value="Rev_trsase/Diguanyl_cyclase"/>
</dbReference>
<dbReference type="GO" id="GO:1902201">
    <property type="term" value="P:negative regulation of bacterial-type flagellum-dependent cell motility"/>
    <property type="evidence" value="ECO:0007669"/>
    <property type="project" value="TreeGrafter"/>
</dbReference>
<feature type="domain" description="GGDEF" evidence="3">
    <location>
        <begin position="194"/>
        <end position="323"/>
    </location>
</feature>
<dbReference type="PANTHER" id="PTHR45138">
    <property type="entry name" value="REGULATORY COMPONENTS OF SENSORY TRANSDUCTION SYSTEM"/>
    <property type="match status" value="1"/>
</dbReference>
<name>A0A512L4B9_9PROT</name>
<proteinExistence type="predicted"/>
<dbReference type="NCBIfam" id="TIGR00254">
    <property type="entry name" value="GGDEF"/>
    <property type="match status" value="1"/>
</dbReference>
<dbReference type="Pfam" id="PF00990">
    <property type="entry name" value="GGDEF"/>
    <property type="match status" value="1"/>
</dbReference>
<dbReference type="InterPro" id="IPR029787">
    <property type="entry name" value="Nucleotide_cyclase"/>
</dbReference>
<dbReference type="SUPFAM" id="SSF55073">
    <property type="entry name" value="Nucleotide cyclase"/>
    <property type="match status" value="1"/>
</dbReference>
<organism evidence="4 5">
    <name type="scientific">Sulfuriferula plumbiphila</name>
    <dbReference type="NCBI Taxonomy" id="171865"/>
    <lineage>
        <taxon>Bacteria</taxon>
        <taxon>Pseudomonadati</taxon>
        <taxon>Pseudomonadota</taxon>
        <taxon>Betaproteobacteria</taxon>
        <taxon>Nitrosomonadales</taxon>
        <taxon>Sulfuricellaceae</taxon>
        <taxon>Sulfuriferula</taxon>
    </lineage>
</organism>
<dbReference type="PROSITE" id="PS50887">
    <property type="entry name" value="GGDEF"/>
    <property type="match status" value="1"/>
</dbReference>
<dbReference type="RefSeq" id="WP_147070368.1">
    <property type="nucleotide sequence ID" value="NZ_AP021884.1"/>
</dbReference>
<evidence type="ECO:0000259" key="3">
    <source>
        <dbReference type="PROSITE" id="PS50887"/>
    </source>
</evidence>
<evidence type="ECO:0000313" key="4">
    <source>
        <dbReference type="EMBL" id="GEP29326.1"/>
    </source>
</evidence>
<dbReference type="GO" id="GO:0043709">
    <property type="term" value="P:cell adhesion involved in single-species biofilm formation"/>
    <property type="evidence" value="ECO:0007669"/>
    <property type="project" value="TreeGrafter"/>
</dbReference>
<dbReference type="GO" id="GO:0052621">
    <property type="term" value="F:diguanylate cyclase activity"/>
    <property type="evidence" value="ECO:0007669"/>
    <property type="project" value="UniProtKB-EC"/>
</dbReference>
<dbReference type="PANTHER" id="PTHR45138:SF9">
    <property type="entry name" value="DIGUANYLATE CYCLASE DGCM-RELATED"/>
    <property type="match status" value="1"/>
</dbReference>
<dbReference type="EC" id="2.7.7.65" evidence="1"/>
<dbReference type="CDD" id="cd01949">
    <property type="entry name" value="GGDEF"/>
    <property type="match status" value="1"/>
</dbReference>
<dbReference type="Proteomes" id="UP000321337">
    <property type="component" value="Unassembled WGS sequence"/>
</dbReference>
<dbReference type="EMBL" id="BKAD01000004">
    <property type="protein sequence ID" value="GEP29326.1"/>
    <property type="molecule type" value="Genomic_DNA"/>
</dbReference>
<accession>A0A512L4B9</accession>
<comment type="catalytic activity">
    <reaction evidence="2">
        <text>2 GTP = 3',3'-c-di-GMP + 2 diphosphate</text>
        <dbReference type="Rhea" id="RHEA:24898"/>
        <dbReference type="ChEBI" id="CHEBI:33019"/>
        <dbReference type="ChEBI" id="CHEBI:37565"/>
        <dbReference type="ChEBI" id="CHEBI:58805"/>
        <dbReference type="EC" id="2.7.7.65"/>
    </reaction>
</comment>
<dbReference type="AlphaFoldDB" id="A0A512L4B9"/>
<dbReference type="FunFam" id="3.30.70.270:FF:000001">
    <property type="entry name" value="Diguanylate cyclase domain protein"/>
    <property type="match status" value="1"/>
</dbReference>
<sequence>MTKYNTSHLLESVVRLTSLRDQHSLEICLIKTLQGLIPASQIMLFEISGESGKQMLRLLVDADSAHRGRVPEAEKHIIPRCVEDDPDLMQCFTTGQQLVSTEDDGSGVRVIHPIAGVNGIAGFLTVRSGAFVEKDQEVAASFLHIYQNYLQLINDSEHDTLTGLLNRKTFDERIMAIMAAHRAGQRRAADNKAMQCCLAILDIDHFKKVNDQFGHLYGDEVLLLFAQIMSRTFRDDDQLFRYGGEEFVVVLKEVDLTTGLAVLERFRKAVEAYHFPQVGNITASVGAVTISEQDLPTTIIGQADQALYYAKENGRNQVCAYERLLQEGKLTGMVPSQGDIELF</sequence>